<keyword evidence="2" id="KW-1185">Reference proteome</keyword>
<evidence type="ECO:0000313" key="2">
    <source>
        <dbReference type="Proteomes" id="UP001187192"/>
    </source>
</evidence>
<dbReference type="EMBL" id="BTGU01010702">
    <property type="protein sequence ID" value="GMN73714.1"/>
    <property type="molecule type" value="Genomic_DNA"/>
</dbReference>
<protein>
    <submittedName>
        <fullName evidence="1">Uncharacterized protein</fullName>
    </submittedName>
</protein>
<gene>
    <name evidence="1" type="ORF">TIFTF001_052225</name>
</gene>
<dbReference type="Proteomes" id="UP001187192">
    <property type="component" value="Unassembled WGS sequence"/>
</dbReference>
<sequence>MLGGSLQVVGDRPAGRGWDRWWGAGGESPASGVGRWRSLPAVKRTPATEKIWVGGIV</sequence>
<organism evidence="1 2">
    <name type="scientific">Ficus carica</name>
    <name type="common">Common fig</name>
    <dbReference type="NCBI Taxonomy" id="3494"/>
    <lineage>
        <taxon>Eukaryota</taxon>
        <taxon>Viridiplantae</taxon>
        <taxon>Streptophyta</taxon>
        <taxon>Embryophyta</taxon>
        <taxon>Tracheophyta</taxon>
        <taxon>Spermatophyta</taxon>
        <taxon>Magnoliopsida</taxon>
        <taxon>eudicotyledons</taxon>
        <taxon>Gunneridae</taxon>
        <taxon>Pentapetalae</taxon>
        <taxon>rosids</taxon>
        <taxon>fabids</taxon>
        <taxon>Rosales</taxon>
        <taxon>Moraceae</taxon>
        <taxon>Ficeae</taxon>
        <taxon>Ficus</taxon>
    </lineage>
</organism>
<reference evidence="1" key="1">
    <citation type="submission" date="2023-07" db="EMBL/GenBank/DDBJ databases">
        <title>draft genome sequence of fig (Ficus carica).</title>
        <authorList>
            <person name="Takahashi T."/>
            <person name="Nishimura K."/>
        </authorList>
    </citation>
    <scope>NUCLEOTIDE SEQUENCE</scope>
</reference>
<proteinExistence type="predicted"/>
<name>A0AA88JGJ7_FICCA</name>
<evidence type="ECO:0000313" key="1">
    <source>
        <dbReference type="EMBL" id="GMN73714.1"/>
    </source>
</evidence>
<comment type="caution">
    <text evidence="1">The sequence shown here is derived from an EMBL/GenBank/DDBJ whole genome shotgun (WGS) entry which is preliminary data.</text>
</comment>
<accession>A0AA88JGJ7</accession>
<dbReference type="AlphaFoldDB" id="A0AA88JGJ7"/>